<dbReference type="eggNOG" id="COG2205">
    <property type="taxonomic scope" value="Bacteria"/>
</dbReference>
<dbReference type="EMBL" id="AAOT01000001">
    <property type="protein sequence ID" value="EAR53019.1"/>
    <property type="molecule type" value="Genomic_DNA"/>
</dbReference>
<dbReference type="AlphaFoldDB" id="Q2CJX0"/>
<reference evidence="1 2" key="1">
    <citation type="journal article" date="2010" name="J. Bacteriol.">
        <title>Genome sequences of Oceanicola granulosus HTCC2516(T) and Oceanicola batsensis HTCC2597(TDelta).</title>
        <authorList>
            <person name="Thrash J.C."/>
            <person name="Cho J.C."/>
            <person name="Vergin K.L."/>
            <person name="Giovannoni S.J."/>
        </authorList>
    </citation>
    <scope>NUCLEOTIDE SEQUENCE [LARGE SCALE GENOMIC DNA]</scope>
    <source>
        <strain evidence="2">ATCC BAA-861 / DSM 15982 / KCTC 12143 / HTCC2516</strain>
    </source>
</reference>
<gene>
    <name evidence="1" type="ORF">OG2516_11166</name>
</gene>
<dbReference type="OrthoDB" id="9797304at2"/>
<sequence length="540" mass="59162">MVPLISSEGTMPIPDVAELLIPVALCLLALALVLRRPGPKRGVARQLLREAEASVVFLFDGDMLVDATPRARDLLRGHDRRANEREVLLKTLAQRFPTLRQRLQTLPEAGLVHLSGEVGEEWIEAEYWEGLVRLSLHGAAGGAAGFAPLTLAAMEEELETLRSLGEDAPQLIWRQDADGTVSWANRAYLDTAARAAGAPAGAAPSWPPPAIFGEIDPPEADGAGDQQRRAVRTQSGEELWFEVTSVRRGDSFVHFALDAAPAVRAEIAQRNFVQTLSKTFADLAIGLAIFDRDRRLVMFNPSLMDLTRLPIDFLATKPPIQSFLDRLRELRMLPEPRNYRSWREELAALVAEASEGTYCETWMLPAGQTFRVTGRPHPDGAIAFLIEDITAEMSLTRRFRTQIDTANAVFDTLDEAIAVFGPTGTLTMANAAYDGLWARPAPPPGDGELPLREPRLGDEIDTWRGACAPTDLWADIRDSAAGVGERRPWSGRARRDDGRVMRCRVAPLPGGATLVGFSLTMEEAGLRPLLPSPQPRAENG</sequence>
<evidence type="ECO:0000313" key="1">
    <source>
        <dbReference type="EMBL" id="EAR53019.1"/>
    </source>
</evidence>
<dbReference type="STRING" id="314256.OG2516_11166"/>
<dbReference type="InterPro" id="IPR035965">
    <property type="entry name" value="PAS-like_dom_sf"/>
</dbReference>
<evidence type="ECO:0000313" key="2">
    <source>
        <dbReference type="Proteomes" id="UP000003635"/>
    </source>
</evidence>
<protein>
    <recommendedName>
        <fullName evidence="3">PAS domain-containing protein</fullName>
    </recommendedName>
</protein>
<name>Q2CJX0_OCEGH</name>
<comment type="caution">
    <text evidence="1">The sequence shown here is derived from an EMBL/GenBank/DDBJ whole genome shotgun (WGS) entry which is preliminary data.</text>
</comment>
<keyword evidence="2" id="KW-1185">Reference proteome</keyword>
<proteinExistence type="predicted"/>
<accession>Q2CJX0</accession>
<dbReference type="SUPFAM" id="SSF55785">
    <property type="entry name" value="PYP-like sensor domain (PAS domain)"/>
    <property type="match status" value="2"/>
</dbReference>
<dbReference type="Proteomes" id="UP000003635">
    <property type="component" value="Unassembled WGS sequence"/>
</dbReference>
<organism evidence="1 2">
    <name type="scientific">Oceanicola granulosus (strain ATCC BAA-861 / DSM 15982 / KCTC 12143 / HTCC2516)</name>
    <dbReference type="NCBI Taxonomy" id="314256"/>
    <lineage>
        <taxon>Bacteria</taxon>
        <taxon>Pseudomonadati</taxon>
        <taxon>Pseudomonadota</taxon>
        <taxon>Alphaproteobacteria</taxon>
        <taxon>Rhodobacterales</taxon>
        <taxon>Roseobacteraceae</taxon>
        <taxon>Oceanicola</taxon>
    </lineage>
</organism>
<evidence type="ECO:0008006" key="3">
    <source>
        <dbReference type="Google" id="ProtNLM"/>
    </source>
</evidence>
<dbReference type="HOGENOM" id="CLU_039930_0_0_5"/>
<dbReference type="Pfam" id="PF12860">
    <property type="entry name" value="PAS_7"/>
    <property type="match status" value="1"/>
</dbReference>